<keyword evidence="2" id="KW-0732">Signal</keyword>
<dbReference type="STRING" id="1330018.A0A167R787"/>
<dbReference type="OrthoDB" id="4480078at2759"/>
<feature type="compositionally biased region" description="Low complexity" evidence="1">
    <location>
        <begin position="251"/>
        <end position="268"/>
    </location>
</feature>
<dbReference type="AlphaFoldDB" id="A0A167R787"/>
<evidence type="ECO:0000313" key="4">
    <source>
        <dbReference type="Proteomes" id="UP000076738"/>
    </source>
</evidence>
<evidence type="ECO:0000256" key="2">
    <source>
        <dbReference type="SAM" id="SignalP"/>
    </source>
</evidence>
<organism evidence="3 4">
    <name type="scientific">Calocera viscosa (strain TUFC12733)</name>
    <dbReference type="NCBI Taxonomy" id="1330018"/>
    <lineage>
        <taxon>Eukaryota</taxon>
        <taxon>Fungi</taxon>
        <taxon>Dikarya</taxon>
        <taxon>Basidiomycota</taxon>
        <taxon>Agaricomycotina</taxon>
        <taxon>Dacrymycetes</taxon>
        <taxon>Dacrymycetales</taxon>
        <taxon>Dacrymycetaceae</taxon>
        <taxon>Calocera</taxon>
    </lineage>
</organism>
<feature type="compositionally biased region" description="Pro residues" evidence="1">
    <location>
        <begin position="178"/>
        <end position="189"/>
    </location>
</feature>
<sequence>MSRLLRPILLLSPLPFAGALTYAYASRKLYRDFPEVPLEQLPEGSFTRRIVDESRARGLARWGEEGKEEGKRELYAAYYNIYQTTLPRSSLEAYGAHLEQGPLPRSAYLAASYTHAFLTSGLMSLRRTLALGFGRKELAESAQGEVFDPGMEEVGLRVFSSTSSASSASLSASALPPAHQPPSSPPPGAPEQLEKTEGGTVLFWRLPSSLARASDRLASWGSPWRSMRGGWHELVVEELEFPGPPAADVGAAVSGSGSGSGSAVSSEGHPGAGEPMVRLTFASVSVYDTLGTDDRRTMPGWVRAAHGTFARALLGSARRRIERG</sequence>
<keyword evidence="4" id="KW-1185">Reference proteome</keyword>
<gene>
    <name evidence="3" type="ORF">CALVIDRAFT_283125</name>
</gene>
<feature type="signal peptide" evidence="2">
    <location>
        <begin position="1"/>
        <end position="19"/>
    </location>
</feature>
<evidence type="ECO:0000313" key="3">
    <source>
        <dbReference type="EMBL" id="KZP00631.1"/>
    </source>
</evidence>
<accession>A0A167R787</accession>
<proteinExistence type="predicted"/>
<dbReference type="EMBL" id="KV417269">
    <property type="protein sequence ID" value="KZP00631.1"/>
    <property type="molecule type" value="Genomic_DNA"/>
</dbReference>
<feature type="chain" id="PRO_5007891791" evidence="2">
    <location>
        <begin position="20"/>
        <end position="324"/>
    </location>
</feature>
<feature type="region of interest" description="Disordered" evidence="1">
    <location>
        <begin position="251"/>
        <end position="275"/>
    </location>
</feature>
<reference evidence="3 4" key="1">
    <citation type="journal article" date="2016" name="Mol. Biol. Evol.">
        <title>Comparative Genomics of Early-Diverging Mushroom-Forming Fungi Provides Insights into the Origins of Lignocellulose Decay Capabilities.</title>
        <authorList>
            <person name="Nagy L.G."/>
            <person name="Riley R."/>
            <person name="Tritt A."/>
            <person name="Adam C."/>
            <person name="Daum C."/>
            <person name="Floudas D."/>
            <person name="Sun H."/>
            <person name="Yadav J.S."/>
            <person name="Pangilinan J."/>
            <person name="Larsson K.H."/>
            <person name="Matsuura K."/>
            <person name="Barry K."/>
            <person name="Labutti K."/>
            <person name="Kuo R."/>
            <person name="Ohm R.A."/>
            <person name="Bhattacharya S.S."/>
            <person name="Shirouzu T."/>
            <person name="Yoshinaga Y."/>
            <person name="Martin F.M."/>
            <person name="Grigoriev I.V."/>
            <person name="Hibbett D.S."/>
        </authorList>
    </citation>
    <scope>NUCLEOTIDE SEQUENCE [LARGE SCALE GENOMIC DNA]</scope>
    <source>
        <strain evidence="3 4">TUFC12733</strain>
    </source>
</reference>
<evidence type="ECO:0000256" key="1">
    <source>
        <dbReference type="SAM" id="MobiDB-lite"/>
    </source>
</evidence>
<name>A0A167R787_CALVF</name>
<protein>
    <submittedName>
        <fullName evidence="3">Uncharacterized protein</fullName>
    </submittedName>
</protein>
<dbReference type="Proteomes" id="UP000076738">
    <property type="component" value="Unassembled WGS sequence"/>
</dbReference>
<feature type="region of interest" description="Disordered" evidence="1">
    <location>
        <begin position="170"/>
        <end position="195"/>
    </location>
</feature>